<reference evidence="7 8" key="1">
    <citation type="submission" date="2024-03" db="EMBL/GenBank/DDBJ databases">
        <title>Flavobacterium soyae.</title>
        <authorList>
            <person name="Zheng W."/>
        </authorList>
    </citation>
    <scope>NUCLEOTIDE SEQUENCE [LARGE SCALE GENOMIC DNA]</scope>
    <source>
        <strain evidence="7 8">55</strain>
    </source>
</reference>
<evidence type="ECO:0000256" key="5">
    <source>
        <dbReference type="PIRNR" id="PIRNR000441"/>
    </source>
</evidence>
<dbReference type="CDD" id="cd03354">
    <property type="entry name" value="LbH_SAT"/>
    <property type="match status" value="1"/>
</dbReference>
<proteinExistence type="inferred from homology"/>
<keyword evidence="3" id="KW-0677">Repeat</keyword>
<feature type="transmembrane region" description="Helical" evidence="6">
    <location>
        <begin position="52"/>
        <end position="75"/>
    </location>
</feature>
<evidence type="ECO:0000313" key="7">
    <source>
        <dbReference type="EMBL" id="WYZ20155.1"/>
    </source>
</evidence>
<keyword evidence="6" id="KW-0472">Membrane</keyword>
<keyword evidence="6" id="KW-0812">Transmembrane</keyword>
<comment type="similarity">
    <text evidence="1 5">Belongs to the transferase hexapeptide repeat family.</text>
</comment>
<dbReference type="InterPro" id="IPR045304">
    <property type="entry name" value="LbH_SAT"/>
</dbReference>
<dbReference type="RefSeq" id="WP_232680808.1">
    <property type="nucleotide sequence ID" value="NZ_CP150845.1"/>
</dbReference>
<evidence type="ECO:0000256" key="2">
    <source>
        <dbReference type="ARBA" id="ARBA00022679"/>
    </source>
</evidence>
<dbReference type="InterPro" id="IPR001451">
    <property type="entry name" value="Hexapep"/>
</dbReference>
<dbReference type="PIRSF" id="PIRSF000441">
    <property type="entry name" value="CysE"/>
    <property type="match status" value="1"/>
</dbReference>
<keyword evidence="6" id="KW-1133">Transmembrane helix</keyword>
<evidence type="ECO:0000256" key="4">
    <source>
        <dbReference type="ARBA" id="ARBA00023315"/>
    </source>
</evidence>
<name>A0ABZ2UF43_9FLAO</name>
<dbReference type="Proteomes" id="UP001623852">
    <property type="component" value="Chromosome"/>
</dbReference>
<keyword evidence="8" id="KW-1185">Reference proteome</keyword>
<dbReference type="SUPFAM" id="SSF51161">
    <property type="entry name" value="Trimeric LpxA-like enzymes"/>
    <property type="match status" value="1"/>
</dbReference>
<dbReference type="Gene3D" id="2.160.10.10">
    <property type="entry name" value="Hexapeptide repeat proteins"/>
    <property type="match status" value="1"/>
</dbReference>
<organism evidence="7 8">
    <name type="scientific">Flavobacterium soyae</name>
    <dbReference type="NCBI Taxonomy" id="2903098"/>
    <lineage>
        <taxon>Bacteria</taxon>
        <taxon>Pseudomonadati</taxon>
        <taxon>Bacteroidota</taxon>
        <taxon>Flavobacteriia</taxon>
        <taxon>Flavobacteriales</taxon>
        <taxon>Flavobacteriaceae</taxon>
        <taxon>Flavobacterium</taxon>
    </lineage>
</organism>
<comment type="catalytic activity">
    <reaction evidence="5">
        <text>L-serine + acetyl-CoA = O-acetyl-L-serine + CoA</text>
        <dbReference type="Rhea" id="RHEA:24560"/>
        <dbReference type="ChEBI" id="CHEBI:33384"/>
        <dbReference type="ChEBI" id="CHEBI:57287"/>
        <dbReference type="ChEBI" id="CHEBI:57288"/>
        <dbReference type="ChEBI" id="CHEBI:58340"/>
        <dbReference type="EC" id="2.3.1.30"/>
    </reaction>
</comment>
<dbReference type="PROSITE" id="PS00101">
    <property type="entry name" value="HEXAPEP_TRANSFERASES"/>
    <property type="match status" value="1"/>
</dbReference>
<dbReference type="EMBL" id="CP150845">
    <property type="protein sequence ID" value="WYZ20155.1"/>
    <property type="molecule type" value="Genomic_DNA"/>
</dbReference>
<evidence type="ECO:0000256" key="1">
    <source>
        <dbReference type="ARBA" id="ARBA00007274"/>
    </source>
</evidence>
<feature type="transmembrane region" description="Helical" evidence="6">
    <location>
        <begin position="20"/>
        <end position="40"/>
    </location>
</feature>
<dbReference type="PANTHER" id="PTHR42811">
    <property type="entry name" value="SERINE ACETYLTRANSFERASE"/>
    <property type="match status" value="1"/>
</dbReference>
<dbReference type="EC" id="2.3.1.30" evidence="5"/>
<dbReference type="InterPro" id="IPR005881">
    <property type="entry name" value="Ser_O-AcTrfase"/>
</dbReference>
<evidence type="ECO:0000313" key="8">
    <source>
        <dbReference type="Proteomes" id="UP001623852"/>
    </source>
</evidence>
<sequence length="184" mass="19917">MNLFQLIKSDYRKYKKYGGSFFGIIFLTQGFWAIFQYRIAHFIYSKIKWQPFRFLGLFIMLINQKFIEIVTGISISASSKIGDSFYIGHFGGIIINADAVVGNNCNISQGVTIGVSGRGEKRGVPVIGNEVYIGANAVVSGNINIGNGVLIGACSMVNTSVEDNSVVLGVPAVVISQNGSKGYI</sequence>
<keyword evidence="4 5" id="KW-0012">Acyltransferase</keyword>
<dbReference type="Pfam" id="PF00132">
    <property type="entry name" value="Hexapep"/>
    <property type="match status" value="1"/>
</dbReference>
<protein>
    <recommendedName>
        <fullName evidence="5">Serine acetyltransferase</fullName>
        <ecNumber evidence="5">2.3.1.30</ecNumber>
    </recommendedName>
</protein>
<evidence type="ECO:0000256" key="6">
    <source>
        <dbReference type="SAM" id="Phobius"/>
    </source>
</evidence>
<accession>A0ABZ2UF43</accession>
<keyword evidence="2 5" id="KW-0808">Transferase</keyword>
<gene>
    <name evidence="7" type="ORF">AABD74_01545</name>
</gene>
<dbReference type="InterPro" id="IPR011004">
    <property type="entry name" value="Trimer_LpxA-like_sf"/>
</dbReference>
<evidence type="ECO:0000256" key="3">
    <source>
        <dbReference type="ARBA" id="ARBA00022737"/>
    </source>
</evidence>
<dbReference type="InterPro" id="IPR018357">
    <property type="entry name" value="Hexapep_transf_CS"/>
</dbReference>